<comment type="caution">
    <text evidence="13">The sequence shown here is derived from an EMBL/GenBank/DDBJ whole genome shotgun (WGS) entry which is preliminary data.</text>
</comment>
<proteinExistence type="inferred from homology"/>
<dbReference type="NCBIfam" id="TIGR01709">
    <property type="entry name" value="typeII_sec_gspL"/>
    <property type="match status" value="1"/>
</dbReference>
<dbReference type="AlphaFoldDB" id="A0A7V1GF37"/>
<keyword evidence="3 10" id="KW-0813">Transport</keyword>
<dbReference type="InterPro" id="IPR025691">
    <property type="entry name" value="GspL_pp_dom"/>
</dbReference>
<dbReference type="Proteomes" id="UP000886188">
    <property type="component" value="Unassembled WGS sequence"/>
</dbReference>
<protein>
    <recommendedName>
        <fullName evidence="10">Type II secretion system protein L</fullName>
        <shortName evidence="10">T2SS protein L</shortName>
    </recommendedName>
</protein>
<dbReference type="Gene3D" id="3.30.420.380">
    <property type="match status" value="1"/>
</dbReference>
<feature type="domain" description="GspL cytoplasmic actin-ATPase-like" evidence="11">
    <location>
        <begin position="5"/>
        <end position="239"/>
    </location>
</feature>
<sequence length="402" mass="44959">MTEILLIRTGQTQQESINWLIYSPLEQEIIASGELPNAEQLSELAEKSQSREVVVLLPCDQVQLKTVILPTKWNRKLEQALPYMLEEEIACDVDDLFIAIAEPTMVADKHAIKVAMTDRDWFETWLAVFAEHDIEVFKLLPDALLLPVAENDGLSVIELNNQWLCKQGSWRISAVEQSWLAEYLTALGHPDVAHYSPAANFPETVTLSAQTDAYDLPLALFAKQLPNIKFNLRQGQYQLKKKSALWWGYWQSAAIAASIALVGSVAVKGFELHQLNSELEIAKTQAVARYQAAFPGKTVRPHLIKNQIQGELAKLEGGSSAGFLDLTNELVSVFSQVKEFTPETLRYDQRRNELRVRARGKGFQTFGKVKAILEQRGLTVDQGSLNNDGDFVVGEIKLRGAA</sequence>
<evidence type="ECO:0000256" key="2">
    <source>
        <dbReference type="ARBA" id="ARBA00005318"/>
    </source>
</evidence>
<comment type="subcellular location">
    <subcellularLocation>
        <location evidence="1">Cell inner membrane</location>
        <topology evidence="1">Single-pass membrane protein</topology>
    </subcellularLocation>
</comment>
<dbReference type="GO" id="GO:0005886">
    <property type="term" value="C:plasma membrane"/>
    <property type="evidence" value="ECO:0007669"/>
    <property type="project" value="UniProtKB-SubCell"/>
</dbReference>
<evidence type="ECO:0000256" key="5">
    <source>
        <dbReference type="ARBA" id="ARBA00022519"/>
    </source>
</evidence>
<evidence type="ECO:0000256" key="6">
    <source>
        <dbReference type="ARBA" id="ARBA00022692"/>
    </source>
</evidence>
<keyword evidence="6" id="KW-0812">Transmembrane</keyword>
<dbReference type="GO" id="GO:0015627">
    <property type="term" value="C:type II protein secretion system complex"/>
    <property type="evidence" value="ECO:0007669"/>
    <property type="project" value="InterPro"/>
</dbReference>
<dbReference type="Gene3D" id="3.30.420.370">
    <property type="match status" value="1"/>
</dbReference>
<gene>
    <name evidence="13" type="primary">gspL</name>
    <name evidence="13" type="ORF">ENH88_11975</name>
</gene>
<evidence type="ECO:0000256" key="4">
    <source>
        <dbReference type="ARBA" id="ARBA00022475"/>
    </source>
</evidence>
<dbReference type="InterPro" id="IPR007812">
    <property type="entry name" value="T2SS_protein-GspL"/>
</dbReference>
<dbReference type="Gene3D" id="3.30.1360.100">
    <property type="entry name" value="General secretion pathway protein M, EpsM"/>
    <property type="match status" value="1"/>
</dbReference>
<keyword evidence="8" id="KW-1133">Transmembrane helix</keyword>
<comment type="function">
    <text evidence="10">Inner membrane component of the type II secretion system required for the energy-dependent secretion of extracellular factors such as proteases and toxins from the periplasm.</text>
</comment>
<reference evidence="13" key="1">
    <citation type="journal article" date="2020" name="mSystems">
        <title>Genome- and Community-Level Interaction Insights into Carbon Utilization and Element Cycling Functions of Hydrothermarchaeota in Hydrothermal Sediment.</title>
        <authorList>
            <person name="Zhou Z."/>
            <person name="Liu Y."/>
            <person name="Xu W."/>
            <person name="Pan J."/>
            <person name="Luo Z.H."/>
            <person name="Li M."/>
        </authorList>
    </citation>
    <scope>NUCLEOTIDE SEQUENCE [LARGE SCALE GENOMIC DNA]</scope>
    <source>
        <strain evidence="13">HyVt-346</strain>
    </source>
</reference>
<evidence type="ECO:0000313" key="13">
    <source>
        <dbReference type="EMBL" id="HEA17139.1"/>
    </source>
</evidence>
<dbReference type="Pfam" id="PF05134">
    <property type="entry name" value="T2SSL"/>
    <property type="match status" value="1"/>
</dbReference>
<feature type="domain" description="GspL periplasmic" evidence="12">
    <location>
        <begin position="247"/>
        <end position="399"/>
    </location>
</feature>
<dbReference type="GO" id="GO:0015628">
    <property type="term" value="P:protein secretion by the type II secretion system"/>
    <property type="evidence" value="ECO:0007669"/>
    <property type="project" value="InterPro"/>
</dbReference>
<evidence type="ECO:0000256" key="1">
    <source>
        <dbReference type="ARBA" id="ARBA00004377"/>
    </source>
</evidence>
<organism evidence="13">
    <name type="scientific">Pseudoalteromonas prydzensis</name>
    <dbReference type="NCBI Taxonomy" id="182141"/>
    <lineage>
        <taxon>Bacteria</taxon>
        <taxon>Pseudomonadati</taxon>
        <taxon>Pseudomonadota</taxon>
        <taxon>Gammaproteobacteria</taxon>
        <taxon>Alteromonadales</taxon>
        <taxon>Pseudoalteromonadaceae</taxon>
        <taxon>Pseudoalteromonas</taxon>
    </lineage>
</organism>
<keyword evidence="7 10" id="KW-0653">Protein transport</keyword>
<dbReference type="InterPro" id="IPR024230">
    <property type="entry name" value="GspL_cyto_dom"/>
</dbReference>
<accession>A0A7V1GF37</accession>
<dbReference type="RefSeq" id="WP_304182470.1">
    <property type="nucleotide sequence ID" value="NZ_CAXYBX010000001.1"/>
</dbReference>
<evidence type="ECO:0000259" key="11">
    <source>
        <dbReference type="Pfam" id="PF05134"/>
    </source>
</evidence>
<dbReference type="EMBL" id="DRGM01000127">
    <property type="protein sequence ID" value="HEA17139.1"/>
    <property type="molecule type" value="Genomic_DNA"/>
</dbReference>
<evidence type="ECO:0000259" key="12">
    <source>
        <dbReference type="Pfam" id="PF12693"/>
    </source>
</evidence>
<evidence type="ECO:0000256" key="3">
    <source>
        <dbReference type="ARBA" id="ARBA00022448"/>
    </source>
</evidence>
<dbReference type="CDD" id="cd24017">
    <property type="entry name" value="ASKHA_T2SSL_N"/>
    <property type="match status" value="1"/>
</dbReference>
<evidence type="ECO:0000256" key="7">
    <source>
        <dbReference type="ARBA" id="ARBA00022927"/>
    </source>
</evidence>
<dbReference type="PIRSF" id="PIRSF015761">
    <property type="entry name" value="Protein_L"/>
    <property type="match status" value="1"/>
</dbReference>
<keyword evidence="5" id="KW-0997">Cell inner membrane</keyword>
<dbReference type="SUPFAM" id="SSF53067">
    <property type="entry name" value="Actin-like ATPase domain"/>
    <property type="match status" value="2"/>
</dbReference>
<evidence type="ECO:0000256" key="8">
    <source>
        <dbReference type="ARBA" id="ARBA00022989"/>
    </source>
</evidence>
<keyword evidence="9" id="KW-0472">Membrane</keyword>
<name>A0A7V1GF37_9GAMM</name>
<dbReference type="Pfam" id="PF12693">
    <property type="entry name" value="GspL_C"/>
    <property type="match status" value="1"/>
</dbReference>
<keyword evidence="4" id="KW-1003">Cell membrane</keyword>
<dbReference type="InterPro" id="IPR043129">
    <property type="entry name" value="ATPase_NBD"/>
</dbReference>
<evidence type="ECO:0000256" key="10">
    <source>
        <dbReference type="PIRNR" id="PIRNR015761"/>
    </source>
</evidence>
<dbReference type="GO" id="GO:0009276">
    <property type="term" value="C:Gram-negative-bacterium-type cell wall"/>
    <property type="evidence" value="ECO:0007669"/>
    <property type="project" value="InterPro"/>
</dbReference>
<comment type="similarity">
    <text evidence="2 10">Belongs to the GSP L family.</text>
</comment>
<evidence type="ECO:0000256" key="9">
    <source>
        <dbReference type="ARBA" id="ARBA00023136"/>
    </source>
</evidence>